<evidence type="ECO:0000256" key="1">
    <source>
        <dbReference type="SAM" id="Phobius"/>
    </source>
</evidence>
<reference evidence="3" key="1">
    <citation type="submission" date="2021-05" db="EMBL/GenBank/DDBJ databases">
        <title>The genome of the haptophyte Pavlova lutheri (Diacronema luteri, Pavlovales) - a model for lipid biosynthesis in eukaryotic algae.</title>
        <authorList>
            <person name="Hulatt C.J."/>
            <person name="Posewitz M.C."/>
        </authorList>
    </citation>
    <scope>NUCLEOTIDE SEQUENCE</scope>
    <source>
        <strain evidence="3">NIVA-4/92</strain>
    </source>
</reference>
<dbReference type="Proteomes" id="UP000751190">
    <property type="component" value="Unassembled WGS sequence"/>
</dbReference>
<organism evidence="3 4">
    <name type="scientific">Diacronema lutheri</name>
    <name type="common">Unicellular marine alga</name>
    <name type="synonym">Monochrysis lutheri</name>
    <dbReference type="NCBI Taxonomy" id="2081491"/>
    <lineage>
        <taxon>Eukaryota</taxon>
        <taxon>Haptista</taxon>
        <taxon>Haptophyta</taxon>
        <taxon>Pavlovophyceae</taxon>
        <taxon>Pavlovales</taxon>
        <taxon>Pavlovaceae</taxon>
        <taxon>Diacronema</taxon>
    </lineage>
</organism>
<feature type="chain" id="PRO_5035316641" evidence="2">
    <location>
        <begin position="21"/>
        <end position="116"/>
    </location>
</feature>
<dbReference type="AlphaFoldDB" id="A0A8J5X1C0"/>
<keyword evidence="1" id="KW-1133">Transmembrane helix</keyword>
<comment type="caution">
    <text evidence="3">The sequence shown here is derived from an EMBL/GenBank/DDBJ whole genome shotgun (WGS) entry which is preliminary data.</text>
</comment>
<accession>A0A8J5X1C0</accession>
<evidence type="ECO:0000313" key="3">
    <source>
        <dbReference type="EMBL" id="KAG8457308.1"/>
    </source>
</evidence>
<keyword evidence="2" id="KW-0732">Signal</keyword>
<evidence type="ECO:0000313" key="4">
    <source>
        <dbReference type="Proteomes" id="UP000751190"/>
    </source>
</evidence>
<gene>
    <name evidence="3" type="ORF">KFE25_003566</name>
</gene>
<keyword evidence="1" id="KW-0472">Membrane</keyword>
<sequence length="116" mass="11966">MTRLPLQIALLLATAAAASGFAVAPSARAIGGLRSRPIGLVHAAAARPPSPLRAPCAALAMIRPDEEPDKAFISTWEKKSDEEKIKSPAVLIGLAAIVLPFFIGIIVLATGGFGNN</sequence>
<feature type="transmembrane region" description="Helical" evidence="1">
    <location>
        <begin position="89"/>
        <end position="113"/>
    </location>
</feature>
<proteinExistence type="predicted"/>
<feature type="signal peptide" evidence="2">
    <location>
        <begin position="1"/>
        <end position="20"/>
    </location>
</feature>
<protein>
    <submittedName>
        <fullName evidence="3">Uncharacterized protein</fullName>
    </submittedName>
</protein>
<keyword evidence="4" id="KW-1185">Reference proteome</keyword>
<dbReference type="EMBL" id="JAGTXO010000074">
    <property type="protein sequence ID" value="KAG8457308.1"/>
    <property type="molecule type" value="Genomic_DNA"/>
</dbReference>
<dbReference type="OrthoDB" id="196545at2759"/>
<keyword evidence="1" id="KW-0812">Transmembrane</keyword>
<name>A0A8J5X1C0_DIALT</name>
<evidence type="ECO:0000256" key="2">
    <source>
        <dbReference type="SAM" id="SignalP"/>
    </source>
</evidence>